<gene>
    <name evidence="4" type="ORF">OEZ85_002391</name>
</gene>
<accession>A0ABY8U2U2</accession>
<evidence type="ECO:0000313" key="5">
    <source>
        <dbReference type="Proteomes" id="UP001244341"/>
    </source>
</evidence>
<dbReference type="PROSITE" id="PS50090">
    <property type="entry name" value="MYB_LIKE"/>
    <property type="match status" value="1"/>
</dbReference>
<evidence type="ECO:0008006" key="6">
    <source>
        <dbReference type="Google" id="ProtNLM"/>
    </source>
</evidence>
<dbReference type="Pfam" id="PF00249">
    <property type="entry name" value="Myb_DNA-binding"/>
    <property type="match status" value="1"/>
</dbReference>
<dbReference type="EMBL" id="CP126213">
    <property type="protein sequence ID" value="WIA15776.1"/>
    <property type="molecule type" value="Genomic_DNA"/>
</dbReference>
<feature type="domain" description="Myb-like" evidence="2">
    <location>
        <begin position="70"/>
        <end position="116"/>
    </location>
</feature>
<organism evidence="4 5">
    <name type="scientific">Tetradesmus obliquus</name>
    <name type="common">Green alga</name>
    <name type="synonym">Acutodesmus obliquus</name>
    <dbReference type="NCBI Taxonomy" id="3088"/>
    <lineage>
        <taxon>Eukaryota</taxon>
        <taxon>Viridiplantae</taxon>
        <taxon>Chlorophyta</taxon>
        <taxon>core chlorophytes</taxon>
        <taxon>Chlorophyceae</taxon>
        <taxon>CS clade</taxon>
        <taxon>Sphaeropleales</taxon>
        <taxon>Scenedesmaceae</taxon>
        <taxon>Tetradesmus</taxon>
    </lineage>
</organism>
<evidence type="ECO:0000256" key="1">
    <source>
        <dbReference type="SAM" id="MobiDB-lite"/>
    </source>
</evidence>
<evidence type="ECO:0000259" key="2">
    <source>
        <dbReference type="PROSITE" id="PS50090"/>
    </source>
</evidence>
<sequence length="168" mass="18483">MPADLPANNGQGAPAQQQQPADDDAAAGHAPVDQDFPADHGFIFHAYDDFDDDSDDEADGFDVPEDAPLGNWSFAEDYRLAELHYEHGPKWRRFAESLEIPGRSYMDIKTRWYAVLRSGDAGRGCFLWQYFDALEFGPPGVHALDFAVAALPPEQQFRLLLGGGAQAA</sequence>
<feature type="domain" description="HTH myb-type" evidence="3">
    <location>
        <begin position="70"/>
        <end position="120"/>
    </location>
</feature>
<evidence type="ECO:0000313" key="4">
    <source>
        <dbReference type="EMBL" id="WIA15776.1"/>
    </source>
</evidence>
<dbReference type="Proteomes" id="UP001244341">
    <property type="component" value="Chromosome 6b"/>
</dbReference>
<dbReference type="PROSITE" id="PS51294">
    <property type="entry name" value="HTH_MYB"/>
    <property type="match status" value="1"/>
</dbReference>
<dbReference type="InterPro" id="IPR017930">
    <property type="entry name" value="Myb_dom"/>
</dbReference>
<feature type="compositionally biased region" description="Low complexity" evidence="1">
    <location>
        <begin position="1"/>
        <end position="20"/>
    </location>
</feature>
<dbReference type="SUPFAM" id="SSF46689">
    <property type="entry name" value="Homeodomain-like"/>
    <property type="match status" value="1"/>
</dbReference>
<evidence type="ECO:0000259" key="3">
    <source>
        <dbReference type="PROSITE" id="PS51294"/>
    </source>
</evidence>
<reference evidence="4 5" key="1">
    <citation type="submission" date="2023-05" db="EMBL/GenBank/DDBJ databases">
        <title>A 100% complete, gapless, phased diploid assembly of the Scenedesmus obliquus UTEX 3031 genome.</title>
        <authorList>
            <person name="Biondi T.C."/>
            <person name="Hanschen E.R."/>
            <person name="Kwon T."/>
            <person name="Eng W."/>
            <person name="Kruse C.P.S."/>
            <person name="Koehler S.I."/>
            <person name="Kunde Y."/>
            <person name="Gleasner C.D."/>
            <person name="You Mak K.T."/>
            <person name="Polle J."/>
            <person name="Hovde B.T."/>
            <person name="Starkenburg S.R."/>
        </authorList>
    </citation>
    <scope>NUCLEOTIDE SEQUENCE [LARGE SCALE GENOMIC DNA]</scope>
    <source>
        <strain evidence="4 5">DOE0152z</strain>
    </source>
</reference>
<keyword evidence="5" id="KW-1185">Reference proteome</keyword>
<dbReference type="SMART" id="SM00717">
    <property type="entry name" value="SANT"/>
    <property type="match status" value="1"/>
</dbReference>
<proteinExistence type="predicted"/>
<dbReference type="InterPro" id="IPR001005">
    <property type="entry name" value="SANT/Myb"/>
</dbReference>
<dbReference type="CDD" id="cd00167">
    <property type="entry name" value="SANT"/>
    <property type="match status" value="1"/>
</dbReference>
<dbReference type="InterPro" id="IPR009057">
    <property type="entry name" value="Homeodomain-like_sf"/>
</dbReference>
<feature type="region of interest" description="Disordered" evidence="1">
    <location>
        <begin position="1"/>
        <end position="37"/>
    </location>
</feature>
<dbReference type="Gene3D" id="1.10.10.60">
    <property type="entry name" value="Homeodomain-like"/>
    <property type="match status" value="1"/>
</dbReference>
<protein>
    <recommendedName>
        <fullName evidence="6">Myb-like domain-containing protein</fullName>
    </recommendedName>
</protein>
<name>A0ABY8U2U2_TETOB</name>